<evidence type="ECO:0000313" key="2">
    <source>
        <dbReference type="EMBL" id="QFU75776.1"/>
    </source>
</evidence>
<dbReference type="NCBIfam" id="NF006109">
    <property type="entry name" value="PRK08260.1"/>
    <property type="match status" value="1"/>
</dbReference>
<gene>
    <name evidence="2" type="ORF">EY643_08955</name>
</gene>
<accession>A0A5P9NJV0</accession>
<dbReference type="InterPro" id="IPR029045">
    <property type="entry name" value="ClpP/crotonase-like_dom_sf"/>
</dbReference>
<dbReference type="Pfam" id="PF00378">
    <property type="entry name" value="ECH_1"/>
    <property type="match status" value="2"/>
</dbReference>
<dbReference type="AlphaFoldDB" id="A0A5P9NJV0"/>
<dbReference type="PANTHER" id="PTHR43802:SF1">
    <property type="entry name" value="IP11341P-RELATED"/>
    <property type="match status" value="1"/>
</dbReference>
<dbReference type="Gene3D" id="1.10.12.10">
    <property type="entry name" value="Lyase 2-enoyl-coa Hydratase, Chain A, domain 2"/>
    <property type="match status" value="1"/>
</dbReference>
<sequence>MNTKQFETIKYDVEDHIATITLNRPDQLNAMTVQMMQEMVQALDLIDADDDVRAVIVTGEGRGFCAGADLTQSAGPGDSSNPFEYQIPKNADGSINYSDPSIRDGGGFITLRMYQCNKPIIGAINGAAVGAGGSMIVAMDIRLASEKAKFGYVFARRGIVPESACAWFLPKIVGRAQALEWCMTGRIFGPEEALAGGLIRSIHPADELLSAARSLAREIVDNTAPVSVALTRHMIWRIPTQDHPMAAHKVDSRGVFSRGQSKDSAEGVASFLEKRAPAYPDTVPKNLPDFFPWWEEPDYE</sequence>
<dbReference type="EC" id="4.2.1.17" evidence="2"/>
<name>A0A5P9NJV0_9GAMM</name>
<dbReference type="EMBL" id="CP036422">
    <property type="protein sequence ID" value="QFU75776.1"/>
    <property type="molecule type" value="Genomic_DNA"/>
</dbReference>
<protein>
    <submittedName>
        <fullName evidence="2">Enoyl-CoA hydratase</fullName>
        <ecNumber evidence="2">4.2.1.17</ecNumber>
    </submittedName>
</protein>
<dbReference type="InterPro" id="IPR001753">
    <property type="entry name" value="Enoyl-CoA_hydra/iso"/>
</dbReference>
<dbReference type="GO" id="GO:0004300">
    <property type="term" value="F:enoyl-CoA hydratase activity"/>
    <property type="evidence" value="ECO:0007669"/>
    <property type="project" value="UniProtKB-EC"/>
</dbReference>
<evidence type="ECO:0000313" key="3">
    <source>
        <dbReference type="Proteomes" id="UP000326287"/>
    </source>
</evidence>
<dbReference type="RefSeq" id="WP_152661883.1">
    <property type="nucleotide sequence ID" value="NZ_CP036422.1"/>
</dbReference>
<dbReference type="InterPro" id="IPR014748">
    <property type="entry name" value="Enoyl-CoA_hydra_C"/>
</dbReference>
<proteinExistence type="inferred from homology"/>
<comment type="similarity">
    <text evidence="1">Belongs to the enoyl-CoA hydratase/isomerase family.</text>
</comment>
<dbReference type="CDD" id="cd06558">
    <property type="entry name" value="crotonase-like"/>
    <property type="match status" value="1"/>
</dbReference>
<dbReference type="Proteomes" id="UP000326287">
    <property type="component" value="Chromosome"/>
</dbReference>
<dbReference type="Gene3D" id="3.90.226.10">
    <property type="entry name" value="2-enoyl-CoA Hydratase, Chain A, domain 1"/>
    <property type="match status" value="1"/>
</dbReference>
<dbReference type="OrthoDB" id="9777711at2"/>
<dbReference type="KEGG" id="halc:EY643_08955"/>
<keyword evidence="2" id="KW-0456">Lyase</keyword>
<dbReference type="SUPFAM" id="SSF52096">
    <property type="entry name" value="ClpP/crotonase"/>
    <property type="match status" value="1"/>
</dbReference>
<evidence type="ECO:0000256" key="1">
    <source>
        <dbReference type="ARBA" id="ARBA00005254"/>
    </source>
</evidence>
<keyword evidence="3" id="KW-1185">Reference proteome</keyword>
<organism evidence="2 3">
    <name type="scientific">Halioglobus maricola</name>
    <dbReference type="NCBI Taxonomy" id="2601894"/>
    <lineage>
        <taxon>Bacteria</taxon>
        <taxon>Pseudomonadati</taxon>
        <taxon>Pseudomonadota</taxon>
        <taxon>Gammaproteobacteria</taxon>
        <taxon>Cellvibrionales</taxon>
        <taxon>Halieaceae</taxon>
        <taxon>Halioglobus</taxon>
    </lineage>
</organism>
<dbReference type="PANTHER" id="PTHR43802">
    <property type="entry name" value="ENOYL-COA HYDRATASE"/>
    <property type="match status" value="1"/>
</dbReference>
<reference evidence="2 3" key="1">
    <citation type="submission" date="2019-02" db="EMBL/GenBank/DDBJ databases">
        <authorList>
            <person name="Li S.-H."/>
        </authorList>
    </citation>
    <scope>NUCLEOTIDE SEQUENCE [LARGE SCALE GENOMIC DNA]</scope>
    <source>
        <strain evidence="2 3">IMCC14385</strain>
    </source>
</reference>